<name>A0ABW1TNB5_9LACO</name>
<comment type="caution">
    <text evidence="2">The sequence shown here is derived from an EMBL/GenBank/DDBJ whole genome shotgun (WGS) entry which is preliminary data.</text>
</comment>
<keyword evidence="1" id="KW-0472">Membrane</keyword>
<evidence type="ECO:0000313" key="3">
    <source>
        <dbReference type="Proteomes" id="UP001596191"/>
    </source>
</evidence>
<proteinExistence type="predicted"/>
<dbReference type="Proteomes" id="UP001596191">
    <property type="component" value="Unassembled WGS sequence"/>
</dbReference>
<keyword evidence="3" id="KW-1185">Reference proteome</keyword>
<accession>A0ABW1TNB5</accession>
<dbReference type="EMBL" id="JBHSSJ010000008">
    <property type="protein sequence ID" value="MFC6275338.1"/>
    <property type="molecule type" value="Genomic_DNA"/>
</dbReference>
<sequence length="103" mass="11482">MEWYRKLSERYSRTYTPTAVNRVMPITGLVLFTAGMVFLSLTKLHDWGFGLYGASLLAWGDYISIKLAQHRVGIIGCLLVAYGLFVFVLGGMGMILLAIIFGE</sequence>
<evidence type="ECO:0000313" key="2">
    <source>
        <dbReference type="EMBL" id="MFC6275338.1"/>
    </source>
</evidence>
<protein>
    <submittedName>
        <fullName evidence="2">Uncharacterized protein</fullName>
    </submittedName>
</protein>
<feature type="transmembrane region" description="Helical" evidence="1">
    <location>
        <begin position="47"/>
        <end position="65"/>
    </location>
</feature>
<feature type="transmembrane region" description="Helical" evidence="1">
    <location>
        <begin position="72"/>
        <end position="101"/>
    </location>
</feature>
<keyword evidence="1" id="KW-0812">Transmembrane</keyword>
<evidence type="ECO:0000256" key="1">
    <source>
        <dbReference type="SAM" id="Phobius"/>
    </source>
</evidence>
<feature type="transmembrane region" description="Helical" evidence="1">
    <location>
        <begin position="20"/>
        <end position="41"/>
    </location>
</feature>
<dbReference type="RefSeq" id="WP_125641561.1">
    <property type="nucleotide sequence ID" value="NZ_JBHSSJ010000008.1"/>
</dbReference>
<organism evidence="2 3">
    <name type="scientific">Levilactobacillus tangyuanensis</name>
    <dbReference type="NCBI Taxonomy" id="2486021"/>
    <lineage>
        <taxon>Bacteria</taxon>
        <taxon>Bacillati</taxon>
        <taxon>Bacillota</taxon>
        <taxon>Bacilli</taxon>
        <taxon>Lactobacillales</taxon>
        <taxon>Lactobacillaceae</taxon>
        <taxon>Levilactobacillus</taxon>
    </lineage>
</organism>
<keyword evidence="1" id="KW-1133">Transmembrane helix</keyword>
<reference evidence="3" key="1">
    <citation type="journal article" date="2019" name="Int. J. Syst. Evol. Microbiol.">
        <title>The Global Catalogue of Microorganisms (GCM) 10K type strain sequencing project: providing services to taxonomists for standard genome sequencing and annotation.</title>
        <authorList>
            <consortium name="The Broad Institute Genomics Platform"/>
            <consortium name="The Broad Institute Genome Sequencing Center for Infectious Disease"/>
            <person name="Wu L."/>
            <person name="Ma J."/>
        </authorList>
    </citation>
    <scope>NUCLEOTIDE SEQUENCE [LARGE SCALE GENOMIC DNA]</scope>
    <source>
        <strain evidence="3">CCM 8907</strain>
    </source>
</reference>
<gene>
    <name evidence="2" type="ORF">ACFQET_07400</name>
</gene>